<accession>A0A975FBX7</accession>
<feature type="domain" description="Transglycosylase SLT" evidence="1">
    <location>
        <begin position="43"/>
        <end position="155"/>
    </location>
</feature>
<keyword evidence="3" id="KW-1185">Reference proteome</keyword>
<evidence type="ECO:0000313" key="3">
    <source>
        <dbReference type="Proteomes" id="UP000672009"/>
    </source>
</evidence>
<dbReference type="InterPro" id="IPR008258">
    <property type="entry name" value="Transglycosylase_SLT_dom_1"/>
</dbReference>
<evidence type="ECO:0000259" key="1">
    <source>
        <dbReference type="Pfam" id="PF01464"/>
    </source>
</evidence>
<dbReference type="CDD" id="cd13400">
    <property type="entry name" value="LT_IagB-like"/>
    <property type="match status" value="1"/>
</dbReference>
<dbReference type="EMBL" id="CP072793">
    <property type="protein sequence ID" value="QTR54659.1"/>
    <property type="molecule type" value="Genomic_DNA"/>
</dbReference>
<dbReference type="Proteomes" id="UP000672009">
    <property type="component" value="Chromosome"/>
</dbReference>
<proteinExistence type="predicted"/>
<organism evidence="2 3">
    <name type="scientific">Thiothrix unzii</name>
    <dbReference type="NCBI Taxonomy" id="111769"/>
    <lineage>
        <taxon>Bacteria</taxon>
        <taxon>Pseudomonadati</taxon>
        <taxon>Pseudomonadota</taxon>
        <taxon>Gammaproteobacteria</taxon>
        <taxon>Thiotrichales</taxon>
        <taxon>Thiotrichaceae</taxon>
        <taxon>Thiothrix</taxon>
    </lineage>
</organism>
<dbReference type="InterPro" id="IPR023346">
    <property type="entry name" value="Lysozyme-like_dom_sf"/>
</dbReference>
<dbReference type="Pfam" id="PF01464">
    <property type="entry name" value="SLT"/>
    <property type="match status" value="1"/>
</dbReference>
<dbReference type="KEGG" id="tun:J9260_06105"/>
<reference evidence="2" key="1">
    <citation type="submission" date="2021-04" db="EMBL/GenBank/DDBJ databases">
        <title>Genomics, taxonomy and metabolism of representatives of sulfur bacteria of the genus Thiothrix: Thiothrix fructosivorans QT, Thiothrix unzii A1T and three new species, Thiothrix subterranea sp. nov., Thiothrix litoralis sp. nov. and 'Candidatus Thiothrix anitrata' sp. nov.</title>
        <authorList>
            <person name="Ravin N.V."/>
            <person name="Smolyakov D."/>
            <person name="Rudenko T.S."/>
            <person name="Mardanov A.V."/>
            <person name="Beletsky A.V."/>
            <person name="Markov N.D."/>
            <person name="Fomenkov A.I."/>
            <person name="Roberts R.J."/>
            <person name="Karnachuk O.V."/>
            <person name="Novikov A."/>
            <person name="Grabovich M.Y."/>
        </authorList>
    </citation>
    <scope>NUCLEOTIDE SEQUENCE</scope>
    <source>
        <strain evidence="2">A1</strain>
    </source>
</reference>
<dbReference type="AlphaFoldDB" id="A0A975FBX7"/>
<dbReference type="SUPFAM" id="SSF53955">
    <property type="entry name" value="Lysozyme-like"/>
    <property type="match status" value="1"/>
</dbReference>
<sequence>MIQSMKRPLLHLAGLLLISAGLLPAKALARVVSDEAYNGVAPCWQDAAQRYGVPVSLLKAVAQVESSNRARVVARNTNGSLDIGYMQINDWWLPHLQRYGITKTTLLDDACINLNVGAWILKQGIDRYGYNAQGIGAYGAGTDPKKSQVRTTYANKVFRALAQQQGKPVDGDGGGTVGGTAVERVQVAPAKGGDVQSPHRRQQRAVITNSPTTEQLVWSVFD</sequence>
<evidence type="ECO:0000313" key="2">
    <source>
        <dbReference type="EMBL" id="QTR54659.1"/>
    </source>
</evidence>
<protein>
    <submittedName>
        <fullName evidence="2">Lytic transglycosylase domain-containing protein</fullName>
    </submittedName>
</protein>
<name>A0A975FBX7_9GAMM</name>
<dbReference type="Gene3D" id="1.10.530.10">
    <property type="match status" value="1"/>
</dbReference>
<dbReference type="RefSeq" id="WP_210220135.1">
    <property type="nucleotide sequence ID" value="NZ_CP072793.1"/>
</dbReference>
<gene>
    <name evidence="2" type="ORF">J9260_06105</name>
</gene>